<dbReference type="AlphaFoldDB" id="W6Y6F7"/>
<organism evidence="3 4">
    <name type="scientific">Cochliobolus carbonum (strain 26-R-13)</name>
    <name type="common">Maize leaf spot fungus</name>
    <name type="synonym">Bipolaris zeicola</name>
    <dbReference type="NCBI Taxonomy" id="930089"/>
    <lineage>
        <taxon>Eukaryota</taxon>
        <taxon>Fungi</taxon>
        <taxon>Dikarya</taxon>
        <taxon>Ascomycota</taxon>
        <taxon>Pezizomycotina</taxon>
        <taxon>Dothideomycetes</taxon>
        <taxon>Pleosporomycetidae</taxon>
        <taxon>Pleosporales</taxon>
        <taxon>Pleosporineae</taxon>
        <taxon>Pleosporaceae</taxon>
        <taxon>Bipolaris</taxon>
    </lineage>
</organism>
<name>W6Y6F7_COCC2</name>
<gene>
    <name evidence="3" type="ORF">COCCADRAFT_113144</name>
</gene>
<keyword evidence="4" id="KW-1185">Reference proteome</keyword>
<dbReference type="EMBL" id="KI965081">
    <property type="protein sequence ID" value="EUC26871.1"/>
    <property type="molecule type" value="Genomic_DNA"/>
</dbReference>
<protein>
    <recommendedName>
        <fullName evidence="2">EthD domain-containing protein</fullName>
    </recommendedName>
</protein>
<dbReference type="KEGG" id="bze:COCCADRAFT_113144"/>
<evidence type="ECO:0000256" key="1">
    <source>
        <dbReference type="ARBA" id="ARBA00005986"/>
    </source>
</evidence>
<proteinExistence type="inferred from homology"/>
<sequence length="114" mass="13356">MTFTKIAIIYKAPHLSFEQFKAHYEISNVPLVKSLQDERYAPLLYKRRYIKLNTESKSPGFDAITELVFKDESTYRKWEAHLAEGDRDKRIFEDSLTFTNGEKSGYLAIDEVIE</sequence>
<dbReference type="OrthoDB" id="2519291at2759"/>
<feature type="domain" description="EthD" evidence="2">
    <location>
        <begin position="13"/>
        <end position="100"/>
    </location>
</feature>
<dbReference type="HOGENOM" id="CLU_115019_2_2_1"/>
<dbReference type="GeneID" id="19144590"/>
<reference evidence="3 4" key="1">
    <citation type="journal article" date="2013" name="PLoS Genet.">
        <title>Comparative genome structure, secondary metabolite, and effector coding capacity across Cochliobolus pathogens.</title>
        <authorList>
            <person name="Condon B.J."/>
            <person name="Leng Y."/>
            <person name="Wu D."/>
            <person name="Bushley K.E."/>
            <person name="Ohm R.A."/>
            <person name="Otillar R."/>
            <person name="Martin J."/>
            <person name="Schackwitz W."/>
            <person name="Grimwood J."/>
            <person name="MohdZainudin N."/>
            <person name="Xue C."/>
            <person name="Wang R."/>
            <person name="Manning V.A."/>
            <person name="Dhillon B."/>
            <person name="Tu Z.J."/>
            <person name="Steffenson B.J."/>
            <person name="Salamov A."/>
            <person name="Sun H."/>
            <person name="Lowry S."/>
            <person name="LaButti K."/>
            <person name="Han J."/>
            <person name="Copeland A."/>
            <person name="Lindquist E."/>
            <person name="Barry K."/>
            <person name="Schmutz J."/>
            <person name="Baker S.E."/>
            <person name="Ciuffetti L.M."/>
            <person name="Grigoriev I.V."/>
            <person name="Zhong S."/>
            <person name="Turgeon B.G."/>
        </authorList>
    </citation>
    <scope>NUCLEOTIDE SEQUENCE [LARGE SCALE GENOMIC DNA]</scope>
    <source>
        <strain evidence="3 4">26-R-13</strain>
    </source>
</reference>
<dbReference type="InterPro" id="IPR009799">
    <property type="entry name" value="EthD_dom"/>
</dbReference>
<evidence type="ECO:0000313" key="3">
    <source>
        <dbReference type="EMBL" id="EUC26871.1"/>
    </source>
</evidence>
<dbReference type="SUPFAM" id="SSF54909">
    <property type="entry name" value="Dimeric alpha+beta barrel"/>
    <property type="match status" value="1"/>
</dbReference>
<accession>W6Y6F7</accession>
<evidence type="ECO:0000259" key="2">
    <source>
        <dbReference type="Pfam" id="PF07110"/>
    </source>
</evidence>
<dbReference type="InterPro" id="IPR011008">
    <property type="entry name" value="Dimeric_a/b-barrel"/>
</dbReference>
<dbReference type="RefSeq" id="XP_007718825.1">
    <property type="nucleotide sequence ID" value="XM_007720635.1"/>
</dbReference>
<dbReference type="Gene3D" id="3.30.70.100">
    <property type="match status" value="1"/>
</dbReference>
<dbReference type="GO" id="GO:0016491">
    <property type="term" value="F:oxidoreductase activity"/>
    <property type="evidence" value="ECO:0007669"/>
    <property type="project" value="InterPro"/>
</dbReference>
<evidence type="ECO:0000313" key="4">
    <source>
        <dbReference type="Proteomes" id="UP000053841"/>
    </source>
</evidence>
<comment type="similarity">
    <text evidence="1">Belongs to the tpcK family.</text>
</comment>
<dbReference type="Pfam" id="PF07110">
    <property type="entry name" value="EthD"/>
    <property type="match status" value="1"/>
</dbReference>
<dbReference type="Proteomes" id="UP000053841">
    <property type="component" value="Unassembled WGS sequence"/>
</dbReference>